<dbReference type="Pfam" id="PF01887">
    <property type="entry name" value="SAM_HAT_N"/>
    <property type="match status" value="1"/>
</dbReference>
<dbReference type="SUPFAM" id="SSF102522">
    <property type="entry name" value="Bacterial fluorinating enzyme, N-terminal domain"/>
    <property type="match status" value="1"/>
</dbReference>
<comment type="caution">
    <text evidence="3">The sequence shown here is derived from an EMBL/GenBank/DDBJ whole genome shotgun (WGS) entry which is preliminary data.</text>
</comment>
<accession>A0ABS9BMJ3</accession>
<keyword evidence="1" id="KW-1133">Transmembrane helix</keyword>
<keyword evidence="1" id="KW-0472">Membrane</keyword>
<dbReference type="InterPro" id="IPR002747">
    <property type="entry name" value="SAM_OH_AdoTrfase"/>
</dbReference>
<dbReference type="InterPro" id="IPR046469">
    <property type="entry name" value="SAM_HAT_N"/>
</dbReference>
<dbReference type="Proteomes" id="UP001200145">
    <property type="component" value="Unassembled WGS sequence"/>
</dbReference>
<sequence length="80" mass="9045">MKDGAVAAMKGVAFGVSPKLAQYDLTHEIPAYYIWTAAYRLRQTIPFWPAGTVVVSVVDRLMGLIMFHIIYVRFILTIKL</sequence>
<dbReference type="PANTHER" id="PTHR35092:SF1">
    <property type="entry name" value="CHLORINASE MJ1651"/>
    <property type="match status" value="1"/>
</dbReference>
<dbReference type="PANTHER" id="PTHR35092">
    <property type="entry name" value="CHLORINASE MJ1651"/>
    <property type="match status" value="1"/>
</dbReference>
<reference evidence="3 4" key="1">
    <citation type="submission" date="2022-01" db="EMBL/GenBank/DDBJ databases">
        <title>Flavihumibacter sp. nov., isolated from sediment of a river.</title>
        <authorList>
            <person name="Liu H."/>
        </authorList>
    </citation>
    <scope>NUCLEOTIDE SEQUENCE [LARGE SCALE GENOMIC DNA]</scope>
    <source>
        <strain evidence="3 4">RY-1</strain>
    </source>
</reference>
<keyword evidence="4" id="KW-1185">Reference proteome</keyword>
<dbReference type="InterPro" id="IPR023228">
    <property type="entry name" value="SAM_OH_AdoTrfase_N_sf"/>
</dbReference>
<keyword evidence="1" id="KW-0812">Transmembrane</keyword>
<feature type="domain" description="S-adenosyl-l-methionine hydroxide adenosyltransferase N-terminal" evidence="2">
    <location>
        <begin position="2"/>
        <end position="63"/>
    </location>
</feature>
<feature type="transmembrane region" description="Helical" evidence="1">
    <location>
        <begin position="57"/>
        <end position="76"/>
    </location>
</feature>
<evidence type="ECO:0000256" key="1">
    <source>
        <dbReference type="SAM" id="Phobius"/>
    </source>
</evidence>
<evidence type="ECO:0000313" key="3">
    <source>
        <dbReference type="EMBL" id="MCF1716434.1"/>
    </source>
</evidence>
<evidence type="ECO:0000313" key="4">
    <source>
        <dbReference type="Proteomes" id="UP001200145"/>
    </source>
</evidence>
<organism evidence="3 4">
    <name type="scientific">Flavihumibacter fluminis</name>
    <dbReference type="NCBI Taxonomy" id="2909236"/>
    <lineage>
        <taxon>Bacteria</taxon>
        <taxon>Pseudomonadati</taxon>
        <taxon>Bacteroidota</taxon>
        <taxon>Chitinophagia</taxon>
        <taxon>Chitinophagales</taxon>
        <taxon>Chitinophagaceae</taxon>
        <taxon>Flavihumibacter</taxon>
    </lineage>
</organism>
<dbReference type="EMBL" id="JAKEVY010000004">
    <property type="protein sequence ID" value="MCF1716434.1"/>
    <property type="molecule type" value="Genomic_DNA"/>
</dbReference>
<protein>
    <submittedName>
        <fullName evidence="3">SAM-dependent chlorinase/fluorinase</fullName>
    </submittedName>
</protein>
<gene>
    <name evidence="3" type="ORF">L0U88_17465</name>
</gene>
<proteinExistence type="predicted"/>
<name>A0ABS9BMJ3_9BACT</name>
<dbReference type="Gene3D" id="3.40.50.10790">
    <property type="entry name" value="S-adenosyl-l-methionine hydroxide adenosyltransferase, N-terminal"/>
    <property type="match status" value="1"/>
</dbReference>
<dbReference type="RefSeq" id="WP_234867630.1">
    <property type="nucleotide sequence ID" value="NZ_JAKEVY010000004.1"/>
</dbReference>
<evidence type="ECO:0000259" key="2">
    <source>
        <dbReference type="Pfam" id="PF01887"/>
    </source>
</evidence>